<evidence type="ECO:0000256" key="1">
    <source>
        <dbReference type="SAM" id="Coils"/>
    </source>
</evidence>
<dbReference type="EMBL" id="JBBPBM010000001">
    <property type="protein sequence ID" value="KAK8600367.1"/>
    <property type="molecule type" value="Genomic_DNA"/>
</dbReference>
<accession>A0ABR2GBR6</accession>
<name>A0ABR2GBR6_9ROSI</name>
<organism evidence="2 3">
    <name type="scientific">Hibiscus sabdariffa</name>
    <name type="common">roselle</name>
    <dbReference type="NCBI Taxonomy" id="183260"/>
    <lineage>
        <taxon>Eukaryota</taxon>
        <taxon>Viridiplantae</taxon>
        <taxon>Streptophyta</taxon>
        <taxon>Embryophyta</taxon>
        <taxon>Tracheophyta</taxon>
        <taxon>Spermatophyta</taxon>
        <taxon>Magnoliopsida</taxon>
        <taxon>eudicotyledons</taxon>
        <taxon>Gunneridae</taxon>
        <taxon>Pentapetalae</taxon>
        <taxon>rosids</taxon>
        <taxon>malvids</taxon>
        <taxon>Malvales</taxon>
        <taxon>Malvaceae</taxon>
        <taxon>Malvoideae</taxon>
        <taxon>Hibiscus</taxon>
    </lineage>
</organism>
<keyword evidence="1" id="KW-0175">Coiled coil</keyword>
<dbReference type="PANTHER" id="PTHR47270">
    <property type="entry name" value="PROTEIN MLP1-LIKE"/>
    <property type="match status" value="1"/>
</dbReference>
<evidence type="ECO:0000313" key="3">
    <source>
        <dbReference type="Proteomes" id="UP001472677"/>
    </source>
</evidence>
<evidence type="ECO:0000313" key="2">
    <source>
        <dbReference type="EMBL" id="KAK8600367.1"/>
    </source>
</evidence>
<sequence length="177" mass="20338">MYLKRTDEVENLRQEVEKLTMQLSAAYHEKEKTAYGALCEITGSQADKVILESALEETKSNQRLTVSKFKKMETEARSEVEDLLGELPTSRENRRKLMAEHGKALKLLESCKSSERKLKTLVNDLELKLVISEYERQQVSVQSNNMKVQQLKIENLQDDILALRDEHVTITAGKEEL</sequence>
<gene>
    <name evidence="2" type="ORF">V6N12_050222</name>
</gene>
<dbReference type="PANTHER" id="PTHR47270:SF3">
    <property type="entry name" value="HYPOTETICAL PROTEIN"/>
    <property type="match status" value="1"/>
</dbReference>
<proteinExistence type="predicted"/>
<dbReference type="Proteomes" id="UP001472677">
    <property type="component" value="Unassembled WGS sequence"/>
</dbReference>
<protein>
    <submittedName>
        <fullName evidence="2">Uncharacterized protein</fullName>
    </submittedName>
</protein>
<keyword evidence="3" id="KW-1185">Reference proteome</keyword>
<reference evidence="2 3" key="1">
    <citation type="journal article" date="2024" name="G3 (Bethesda)">
        <title>Genome assembly of Hibiscus sabdariffa L. provides insights into metabolisms of medicinal natural products.</title>
        <authorList>
            <person name="Kim T."/>
        </authorList>
    </citation>
    <scope>NUCLEOTIDE SEQUENCE [LARGE SCALE GENOMIC DNA]</scope>
    <source>
        <strain evidence="2">TK-2024</strain>
        <tissue evidence="2">Old leaves</tissue>
    </source>
</reference>
<feature type="coiled-coil region" evidence="1">
    <location>
        <begin position="2"/>
        <end position="29"/>
    </location>
</feature>
<comment type="caution">
    <text evidence="2">The sequence shown here is derived from an EMBL/GenBank/DDBJ whole genome shotgun (WGS) entry which is preliminary data.</text>
</comment>